<sequence>MSQVYRIAQQTAQENRFRMAMLTSLLVLTHPPVGDRKSPSSSSAANISPAV</sequence>
<feature type="region of interest" description="Disordered" evidence="1">
    <location>
        <begin position="30"/>
        <end position="51"/>
    </location>
</feature>
<evidence type="ECO:0000256" key="1">
    <source>
        <dbReference type="SAM" id="MobiDB-lite"/>
    </source>
</evidence>
<organism evidence="2">
    <name type="scientific">Anguilla anguilla</name>
    <name type="common">European freshwater eel</name>
    <name type="synonym">Muraena anguilla</name>
    <dbReference type="NCBI Taxonomy" id="7936"/>
    <lineage>
        <taxon>Eukaryota</taxon>
        <taxon>Metazoa</taxon>
        <taxon>Chordata</taxon>
        <taxon>Craniata</taxon>
        <taxon>Vertebrata</taxon>
        <taxon>Euteleostomi</taxon>
        <taxon>Actinopterygii</taxon>
        <taxon>Neopterygii</taxon>
        <taxon>Teleostei</taxon>
        <taxon>Anguilliformes</taxon>
        <taxon>Anguillidae</taxon>
        <taxon>Anguilla</taxon>
    </lineage>
</organism>
<name>A0A0E9WS70_ANGAN</name>
<protein>
    <submittedName>
        <fullName evidence="2">Uncharacterized protein</fullName>
    </submittedName>
</protein>
<proteinExistence type="predicted"/>
<evidence type="ECO:0000313" key="2">
    <source>
        <dbReference type="EMBL" id="JAH93146.1"/>
    </source>
</evidence>
<feature type="compositionally biased region" description="Low complexity" evidence="1">
    <location>
        <begin position="39"/>
        <end position="51"/>
    </location>
</feature>
<accession>A0A0E9WS70</accession>
<dbReference type="AlphaFoldDB" id="A0A0E9WS70"/>
<dbReference type="EMBL" id="GBXM01015431">
    <property type="protein sequence ID" value="JAH93146.1"/>
    <property type="molecule type" value="Transcribed_RNA"/>
</dbReference>
<reference evidence="2" key="1">
    <citation type="submission" date="2014-11" db="EMBL/GenBank/DDBJ databases">
        <authorList>
            <person name="Amaro Gonzalez C."/>
        </authorList>
    </citation>
    <scope>NUCLEOTIDE SEQUENCE</scope>
</reference>
<reference evidence="2" key="2">
    <citation type="journal article" date="2015" name="Fish Shellfish Immunol.">
        <title>Early steps in the European eel (Anguilla anguilla)-Vibrio vulnificus interaction in the gills: Role of the RtxA13 toxin.</title>
        <authorList>
            <person name="Callol A."/>
            <person name="Pajuelo D."/>
            <person name="Ebbesson L."/>
            <person name="Teles M."/>
            <person name="MacKenzie S."/>
            <person name="Amaro C."/>
        </authorList>
    </citation>
    <scope>NUCLEOTIDE SEQUENCE</scope>
</reference>